<feature type="region of interest" description="Disordered" evidence="1">
    <location>
        <begin position="18"/>
        <end position="91"/>
    </location>
</feature>
<feature type="compositionally biased region" description="Basic residues" evidence="1">
    <location>
        <begin position="18"/>
        <end position="27"/>
    </location>
</feature>
<evidence type="ECO:0000256" key="1">
    <source>
        <dbReference type="SAM" id="MobiDB-lite"/>
    </source>
</evidence>
<comment type="caution">
    <text evidence="2">The sequence shown here is derived from an EMBL/GenBank/DDBJ whole genome shotgun (WGS) entry which is preliminary data.</text>
</comment>
<dbReference type="AlphaFoldDB" id="A0AAV0EAJ1"/>
<sequence length="91" mass="11009">MEISDTVRLRQLIRGVHCHSPGHHRPRLFPSQAEPVLRRRRRQIRPINRRQIRPDDHSQLHRRHGRRRQTLPHRHSHSFFTPSSSDRTALK</sequence>
<evidence type="ECO:0000313" key="2">
    <source>
        <dbReference type="EMBL" id="CAH9118807.1"/>
    </source>
</evidence>
<protein>
    <submittedName>
        <fullName evidence="2">Uncharacterized protein</fullName>
    </submittedName>
</protein>
<proteinExistence type="predicted"/>
<dbReference type="Proteomes" id="UP001152523">
    <property type="component" value="Unassembled WGS sequence"/>
</dbReference>
<evidence type="ECO:0000313" key="3">
    <source>
        <dbReference type="Proteomes" id="UP001152523"/>
    </source>
</evidence>
<accession>A0AAV0EAJ1</accession>
<name>A0AAV0EAJ1_9ASTE</name>
<dbReference type="EMBL" id="CAMAPF010000913">
    <property type="protein sequence ID" value="CAH9118807.1"/>
    <property type="molecule type" value="Genomic_DNA"/>
</dbReference>
<reference evidence="2" key="1">
    <citation type="submission" date="2022-07" db="EMBL/GenBank/DDBJ databases">
        <authorList>
            <person name="Macas J."/>
            <person name="Novak P."/>
            <person name="Neumann P."/>
        </authorList>
    </citation>
    <scope>NUCLEOTIDE SEQUENCE</scope>
</reference>
<organism evidence="2 3">
    <name type="scientific">Cuscuta epithymum</name>
    <dbReference type="NCBI Taxonomy" id="186058"/>
    <lineage>
        <taxon>Eukaryota</taxon>
        <taxon>Viridiplantae</taxon>
        <taxon>Streptophyta</taxon>
        <taxon>Embryophyta</taxon>
        <taxon>Tracheophyta</taxon>
        <taxon>Spermatophyta</taxon>
        <taxon>Magnoliopsida</taxon>
        <taxon>eudicotyledons</taxon>
        <taxon>Gunneridae</taxon>
        <taxon>Pentapetalae</taxon>
        <taxon>asterids</taxon>
        <taxon>lamiids</taxon>
        <taxon>Solanales</taxon>
        <taxon>Convolvulaceae</taxon>
        <taxon>Cuscuteae</taxon>
        <taxon>Cuscuta</taxon>
        <taxon>Cuscuta subgen. Cuscuta</taxon>
    </lineage>
</organism>
<gene>
    <name evidence="2" type="ORF">CEPIT_LOCUS22401</name>
</gene>
<keyword evidence="3" id="KW-1185">Reference proteome</keyword>
<feature type="compositionally biased region" description="Basic residues" evidence="1">
    <location>
        <begin position="60"/>
        <end position="77"/>
    </location>
</feature>
<feature type="compositionally biased region" description="Basic residues" evidence="1">
    <location>
        <begin position="38"/>
        <end position="51"/>
    </location>
</feature>
<feature type="compositionally biased region" description="Polar residues" evidence="1">
    <location>
        <begin position="78"/>
        <end position="91"/>
    </location>
</feature>